<proteinExistence type="predicted"/>
<dbReference type="PANTHER" id="PTHR42029:SF2">
    <property type="entry name" value="WAX SYNTHASE DOMAIN-CONTAINING PROTEIN"/>
    <property type="match status" value="1"/>
</dbReference>
<feature type="domain" description="DUF7735" evidence="2">
    <location>
        <begin position="28"/>
        <end position="174"/>
    </location>
</feature>
<comment type="caution">
    <text evidence="3">The sequence shown here is derived from an EMBL/GenBank/DDBJ whole genome shotgun (WGS) entry which is preliminary data.</text>
</comment>
<dbReference type="InterPro" id="IPR056637">
    <property type="entry name" value="DUF7735"/>
</dbReference>
<sequence>MKKRLFLGVSVFPGTIIAASPDMVITHMPRAEPTSTIGPDPWQCVTENITQYIDVPKPTGGLLTALDSFGDKLIETCTPTETAFTALPSCPFPEKSLWCGFTTAVPTSLLPAYSSYGSSASSWLSAKSSAMASVTQQCPSGWSKMLMETPGSEAWLNLNIAFAGCYADAHPTSTSATTQSTSASGSSKSGPTSLTSAKIAATGSGTVGTVSSSPTSTKAPNIGRMQTVEMWMMASSGLAAAAVNSVW</sequence>
<reference evidence="3" key="1">
    <citation type="submission" date="2021-02" db="EMBL/GenBank/DDBJ databases">
        <title>Genome sequence Cadophora malorum strain M34.</title>
        <authorList>
            <person name="Stefanovic E."/>
            <person name="Vu D."/>
            <person name="Scully C."/>
            <person name="Dijksterhuis J."/>
            <person name="Roader J."/>
            <person name="Houbraken J."/>
        </authorList>
    </citation>
    <scope>NUCLEOTIDE SEQUENCE</scope>
    <source>
        <strain evidence="3">M34</strain>
    </source>
</reference>
<evidence type="ECO:0000313" key="3">
    <source>
        <dbReference type="EMBL" id="KAG4424875.1"/>
    </source>
</evidence>
<dbReference type="Pfam" id="PF24870">
    <property type="entry name" value="DUF7735"/>
    <property type="match status" value="1"/>
</dbReference>
<dbReference type="PANTHER" id="PTHR42029">
    <property type="entry name" value="AN04G07800"/>
    <property type="match status" value="1"/>
</dbReference>
<protein>
    <recommendedName>
        <fullName evidence="2">DUF7735 domain-containing protein</fullName>
    </recommendedName>
</protein>
<evidence type="ECO:0000256" key="1">
    <source>
        <dbReference type="SAM" id="MobiDB-lite"/>
    </source>
</evidence>
<accession>A0A8H7WHC8</accession>
<gene>
    <name evidence="3" type="ORF">IFR04_002035</name>
</gene>
<name>A0A8H7WHC8_9HELO</name>
<dbReference type="EMBL" id="JAFJYH010000016">
    <property type="protein sequence ID" value="KAG4424875.1"/>
    <property type="molecule type" value="Genomic_DNA"/>
</dbReference>
<dbReference type="OrthoDB" id="4940591at2759"/>
<evidence type="ECO:0000313" key="4">
    <source>
        <dbReference type="Proteomes" id="UP000664132"/>
    </source>
</evidence>
<dbReference type="AlphaFoldDB" id="A0A8H7WHC8"/>
<evidence type="ECO:0000259" key="2">
    <source>
        <dbReference type="Pfam" id="PF24870"/>
    </source>
</evidence>
<organism evidence="3 4">
    <name type="scientific">Cadophora malorum</name>
    <dbReference type="NCBI Taxonomy" id="108018"/>
    <lineage>
        <taxon>Eukaryota</taxon>
        <taxon>Fungi</taxon>
        <taxon>Dikarya</taxon>
        <taxon>Ascomycota</taxon>
        <taxon>Pezizomycotina</taxon>
        <taxon>Leotiomycetes</taxon>
        <taxon>Helotiales</taxon>
        <taxon>Ploettnerulaceae</taxon>
        <taxon>Cadophora</taxon>
    </lineage>
</organism>
<feature type="region of interest" description="Disordered" evidence="1">
    <location>
        <begin position="176"/>
        <end position="195"/>
    </location>
</feature>
<dbReference type="Proteomes" id="UP000664132">
    <property type="component" value="Unassembled WGS sequence"/>
</dbReference>
<keyword evidence="4" id="KW-1185">Reference proteome</keyword>